<name>A0ABR9VI85_9CYAN</name>
<evidence type="ECO:0000256" key="4">
    <source>
        <dbReference type="ARBA" id="ARBA00022692"/>
    </source>
</evidence>
<feature type="transmembrane region" description="Helical" evidence="7">
    <location>
        <begin position="224"/>
        <end position="247"/>
    </location>
</feature>
<evidence type="ECO:0000256" key="1">
    <source>
        <dbReference type="ARBA" id="ARBA00004141"/>
    </source>
</evidence>
<feature type="domain" description="Glycosyltransferase 2-like" evidence="8">
    <location>
        <begin position="4"/>
        <end position="159"/>
    </location>
</feature>
<dbReference type="EMBL" id="JADEWB010000150">
    <property type="protein sequence ID" value="MBE9238207.1"/>
    <property type="molecule type" value="Genomic_DNA"/>
</dbReference>
<dbReference type="PANTHER" id="PTHR48090">
    <property type="entry name" value="UNDECAPRENYL-PHOSPHATE 4-DEOXY-4-FORMAMIDO-L-ARABINOSE TRANSFERASE-RELATED"/>
    <property type="match status" value="1"/>
</dbReference>
<dbReference type="InterPro" id="IPR050256">
    <property type="entry name" value="Glycosyltransferase_2"/>
</dbReference>
<reference evidence="9 10" key="1">
    <citation type="submission" date="2020-10" db="EMBL/GenBank/DDBJ databases">
        <authorList>
            <person name="Castelo-Branco R."/>
            <person name="Eusebio N."/>
            <person name="Adriana R."/>
            <person name="Vieira A."/>
            <person name="Brugerolle De Fraissinette N."/>
            <person name="Rezende De Castro R."/>
            <person name="Schneider M.P."/>
            <person name="Vasconcelos V."/>
            <person name="Leao P.N."/>
        </authorList>
    </citation>
    <scope>NUCLEOTIDE SEQUENCE [LARGE SCALE GENOMIC DNA]</scope>
    <source>
        <strain evidence="9 10">LEGE 00250</strain>
    </source>
</reference>
<protein>
    <submittedName>
        <fullName evidence="9">Glycosyltransferase family 2 protein</fullName>
    </submittedName>
</protein>
<keyword evidence="2" id="KW-0328">Glycosyltransferase</keyword>
<gene>
    <name evidence="9" type="ORF">IQ227_19795</name>
</gene>
<evidence type="ECO:0000259" key="8">
    <source>
        <dbReference type="Pfam" id="PF00535"/>
    </source>
</evidence>
<dbReference type="PANTHER" id="PTHR48090:SF1">
    <property type="entry name" value="PROPHAGE BACTOPRENOL GLUCOSYL TRANSFERASE HOMOLOG"/>
    <property type="match status" value="1"/>
</dbReference>
<dbReference type="Gene3D" id="3.90.550.10">
    <property type="entry name" value="Spore Coat Polysaccharide Biosynthesis Protein SpsA, Chain A"/>
    <property type="match status" value="1"/>
</dbReference>
<evidence type="ECO:0000256" key="5">
    <source>
        <dbReference type="ARBA" id="ARBA00022989"/>
    </source>
</evidence>
<dbReference type="InterPro" id="IPR029044">
    <property type="entry name" value="Nucleotide-diphossugar_trans"/>
</dbReference>
<evidence type="ECO:0000256" key="7">
    <source>
        <dbReference type="SAM" id="Phobius"/>
    </source>
</evidence>
<comment type="caution">
    <text evidence="9">The sequence shown here is derived from an EMBL/GenBank/DDBJ whole genome shotgun (WGS) entry which is preliminary data.</text>
</comment>
<dbReference type="RefSeq" id="WP_193943773.1">
    <property type="nucleotide sequence ID" value="NZ_JADEWB010000150.1"/>
</dbReference>
<dbReference type="Proteomes" id="UP000606776">
    <property type="component" value="Unassembled WGS sequence"/>
</dbReference>
<dbReference type="SUPFAM" id="SSF53448">
    <property type="entry name" value="Nucleotide-diphospho-sugar transferases"/>
    <property type="match status" value="1"/>
</dbReference>
<keyword evidence="4 7" id="KW-0812">Transmembrane</keyword>
<evidence type="ECO:0000313" key="10">
    <source>
        <dbReference type="Proteomes" id="UP000606776"/>
    </source>
</evidence>
<accession>A0ABR9VI85</accession>
<keyword evidence="6 7" id="KW-0472">Membrane</keyword>
<evidence type="ECO:0000256" key="2">
    <source>
        <dbReference type="ARBA" id="ARBA00022676"/>
    </source>
</evidence>
<feature type="transmembrane region" description="Helical" evidence="7">
    <location>
        <begin position="259"/>
        <end position="285"/>
    </location>
</feature>
<dbReference type="InterPro" id="IPR001173">
    <property type="entry name" value="Glyco_trans_2-like"/>
</dbReference>
<evidence type="ECO:0000313" key="9">
    <source>
        <dbReference type="EMBL" id="MBE9238207.1"/>
    </source>
</evidence>
<sequence>MHLSIVTTLYYSAPYITEFYRRISVEALKLTKDYEIIFVNDGSPDDSLDIAVKLHREDQRVRVVDLSRNFGHHKAMMTGLSYARGDIIFLLDSDLEEEPELLSLFFEHYQSSDVDVVYGVQKVRKGNFFEKITGDIFYKLFNLISSYPVPANLITARLMSQRYVKALVEHKEREIFLAGIWAITGFEQIPLIVKKHCKGTSNYNFFRKLSIVINSITSFSNKPLIFVFYLGTVISITSGIAAIILIIRRVFFNILLAGWPSLIVSIWLLGGLTIFCMGIIGIYLAKVFSETKQRPYTIVRNVYESEKISIQG</sequence>
<keyword evidence="5 7" id="KW-1133">Transmembrane helix</keyword>
<dbReference type="Pfam" id="PF00535">
    <property type="entry name" value="Glycos_transf_2"/>
    <property type="match status" value="1"/>
</dbReference>
<proteinExistence type="predicted"/>
<dbReference type="CDD" id="cd04187">
    <property type="entry name" value="DPM1_like_bac"/>
    <property type="match status" value="1"/>
</dbReference>
<organism evidence="9 10">
    <name type="scientific">Sphaerospermopsis aphanizomenoides LEGE 00250</name>
    <dbReference type="NCBI Taxonomy" id="2777972"/>
    <lineage>
        <taxon>Bacteria</taxon>
        <taxon>Bacillati</taxon>
        <taxon>Cyanobacteriota</taxon>
        <taxon>Cyanophyceae</taxon>
        <taxon>Nostocales</taxon>
        <taxon>Aphanizomenonaceae</taxon>
        <taxon>Sphaerospermopsis</taxon>
        <taxon>Sphaerospermopsis aphanizomenoides</taxon>
    </lineage>
</organism>
<comment type="subcellular location">
    <subcellularLocation>
        <location evidence="1">Membrane</location>
        <topology evidence="1">Multi-pass membrane protein</topology>
    </subcellularLocation>
</comment>
<keyword evidence="10" id="KW-1185">Reference proteome</keyword>
<evidence type="ECO:0000256" key="6">
    <source>
        <dbReference type="ARBA" id="ARBA00023136"/>
    </source>
</evidence>
<keyword evidence="3" id="KW-0808">Transferase</keyword>
<evidence type="ECO:0000256" key="3">
    <source>
        <dbReference type="ARBA" id="ARBA00022679"/>
    </source>
</evidence>